<dbReference type="RefSeq" id="WP_327607133.1">
    <property type="nucleotide sequence ID" value="NZ_JARZFX010000003.1"/>
</dbReference>
<comment type="caution">
    <text evidence="2">The sequence shown here is derived from an EMBL/GenBank/DDBJ whole genome shotgun (WGS) entry which is preliminary data.</text>
</comment>
<evidence type="ECO:0000313" key="2">
    <source>
        <dbReference type="EMBL" id="MEC5423563.1"/>
    </source>
</evidence>
<proteinExistence type="predicted"/>
<dbReference type="EMBL" id="JARZFX010000003">
    <property type="protein sequence ID" value="MEC5423563.1"/>
    <property type="molecule type" value="Genomic_DNA"/>
</dbReference>
<keyword evidence="1" id="KW-0812">Transmembrane</keyword>
<evidence type="ECO:0000256" key="1">
    <source>
        <dbReference type="SAM" id="Phobius"/>
    </source>
</evidence>
<reference evidence="2 3" key="1">
    <citation type="journal article" date="2024" name="Int. J. Syst. Evol. Microbiol.">
        <title>Virgibacillus tibetensis sp. nov., isolated from salt lake on the Tibetan Plateau of China.</title>
        <authorList>
            <person name="Phurbu D."/>
            <person name="Liu Z.-X."/>
            <person name="Wang R."/>
            <person name="Zheng Y.-Y."/>
            <person name="Liu H.-C."/>
            <person name="Zhou Y.-G."/>
            <person name="Yu Y.-J."/>
            <person name="Li A.-H."/>
        </authorList>
    </citation>
    <scope>NUCLEOTIDE SEQUENCE [LARGE SCALE GENOMIC DNA]</scope>
    <source>
        <strain evidence="2 3">C22-A2</strain>
    </source>
</reference>
<organism evidence="2 3">
    <name type="scientific">Virgibacillus tibetensis</name>
    <dbReference type="NCBI Taxonomy" id="3042313"/>
    <lineage>
        <taxon>Bacteria</taxon>
        <taxon>Bacillati</taxon>
        <taxon>Bacillota</taxon>
        <taxon>Bacilli</taxon>
        <taxon>Bacillales</taxon>
        <taxon>Bacillaceae</taxon>
        <taxon>Virgibacillus</taxon>
    </lineage>
</organism>
<gene>
    <name evidence="2" type="ORF">QGM71_08670</name>
</gene>
<accession>A0ABU6KEI9</accession>
<dbReference type="Proteomes" id="UP001335737">
    <property type="component" value="Unassembled WGS sequence"/>
</dbReference>
<keyword evidence="1" id="KW-0472">Membrane</keyword>
<protein>
    <submittedName>
        <fullName evidence="2">Uncharacterized protein</fullName>
    </submittedName>
</protein>
<sequence length="76" mass="8710">MKLGYVFVILVIAVLITLYEWPKIDKNLRKEKQFFIVFTVGGVLLAILLIYFPTMPGPSQLVEIVFKPLGKLMEPK</sequence>
<keyword evidence="1" id="KW-1133">Transmembrane helix</keyword>
<feature type="transmembrane region" description="Helical" evidence="1">
    <location>
        <begin position="34"/>
        <end position="52"/>
    </location>
</feature>
<evidence type="ECO:0000313" key="3">
    <source>
        <dbReference type="Proteomes" id="UP001335737"/>
    </source>
</evidence>
<feature type="transmembrane region" description="Helical" evidence="1">
    <location>
        <begin position="6"/>
        <end position="22"/>
    </location>
</feature>
<name>A0ABU6KEI9_9BACI</name>
<keyword evidence="3" id="KW-1185">Reference proteome</keyword>